<dbReference type="AlphaFoldDB" id="A0A1G5KDW5"/>
<dbReference type="InterPro" id="IPR038293">
    <property type="entry name" value="ATPase_inh_sub_z_sf"/>
</dbReference>
<organism evidence="1 2">
    <name type="scientific">Microvirga guangxiensis</name>
    <dbReference type="NCBI Taxonomy" id="549386"/>
    <lineage>
        <taxon>Bacteria</taxon>
        <taxon>Pseudomonadati</taxon>
        <taxon>Pseudomonadota</taxon>
        <taxon>Alphaproteobacteria</taxon>
        <taxon>Hyphomicrobiales</taxon>
        <taxon>Methylobacteriaceae</taxon>
        <taxon>Microvirga</taxon>
    </lineage>
</organism>
<protein>
    <recommendedName>
        <fullName evidence="3">DUF1476 domain-containing protein</fullName>
    </recommendedName>
</protein>
<proteinExistence type="predicted"/>
<evidence type="ECO:0000313" key="1">
    <source>
        <dbReference type="EMBL" id="SCY98268.1"/>
    </source>
</evidence>
<keyword evidence="2" id="KW-1185">Reference proteome</keyword>
<dbReference type="EMBL" id="FMVJ01000009">
    <property type="protein sequence ID" value="SCY98268.1"/>
    <property type="molecule type" value="Genomic_DNA"/>
</dbReference>
<dbReference type="InterPro" id="IPR009945">
    <property type="entry name" value="ATPase_inh_sub_z"/>
</dbReference>
<reference evidence="1 2" key="1">
    <citation type="submission" date="2016-10" db="EMBL/GenBank/DDBJ databases">
        <authorList>
            <person name="de Groot N.N."/>
        </authorList>
    </citation>
    <scope>NUCLEOTIDE SEQUENCE [LARGE SCALE GENOMIC DNA]</scope>
    <source>
        <strain evidence="1 2">CGMCC 1.7666</strain>
    </source>
</reference>
<dbReference type="OrthoDB" id="9810387at2"/>
<dbReference type="STRING" id="549386.SAMN02927923_03212"/>
<dbReference type="Pfam" id="PF07345">
    <property type="entry name" value="ATPaseInh_sub_z"/>
    <property type="match status" value="1"/>
</dbReference>
<evidence type="ECO:0008006" key="3">
    <source>
        <dbReference type="Google" id="ProtNLM"/>
    </source>
</evidence>
<sequence>MNAFSPLDATWTGQAHLGMDWCPDEDTRDNVVARRNVLAGLWAGSLMGLSGPELTAYVFAVHAADHQVAGDEDIVAKLTADLHRSGLPDHAAQVRPRLGAFHRDALRQTMTTD</sequence>
<evidence type="ECO:0000313" key="2">
    <source>
        <dbReference type="Proteomes" id="UP000199569"/>
    </source>
</evidence>
<dbReference type="Proteomes" id="UP000199569">
    <property type="component" value="Unassembled WGS sequence"/>
</dbReference>
<dbReference type="RefSeq" id="WP_091136735.1">
    <property type="nucleotide sequence ID" value="NZ_FMVJ01000009.1"/>
</dbReference>
<gene>
    <name evidence="1" type="ORF">SAMN02927923_03212</name>
</gene>
<name>A0A1G5KDW5_9HYPH</name>
<accession>A0A1G5KDW5</accession>
<dbReference type="Gene3D" id="1.10.790.20">
    <property type="entry name" value="Domain of unknown function DUF1476"/>
    <property type="match status" value="1"/>
</dbReference>